<reference evidence="3 4" key="1">
    <citation type="submission" date="2017-10" db="EMBL/GenBank/DDBJ databases">
        <title>Genome announcement of Methylocella silvestris TVC from permafrost.</title>
        <authorList>
            <person name="Wang J."/>
            <person name="Geng K."/>
            <person name="Ul-Haque F."/>
            <person name="Crombie A.T."/>
            <person name="Street L.E."/>
            <person name="Wookey P.A."/>
            <person name="Murrell J.C."/>
            <person name="Pratscher J."/>
        </authorList>
    </citation>
    <scope>NUCLEOTIDE SEQUENCE [LARGE SCALE GENOMIC DNA]</scope>
    <source>
        <strain evidence="3 4">TVC</strain>
    </source>
</reference>
<protein>
    <submittedName>
        <fullName evidence="3">Rhodanese</fullName>
    </submittedName>
</protein>
<dbReference type="CDD" id="cd00158">
    <property type="entry name" value="RHOD"/>
    <property type="match status" value="1"/>
</dbReference>
<sequence>MRRPISATESAARCVATVALALLLTGAADSPGHVPEPDGLWQGVMRGYTPNSVKGARVLDTAEAVRLIEEKTPVLLDVGPADKRPASMSQTTPWMPAHRSIPGAVWMPGGGSGTPDAQFSESFRSRVAALTGGDVERPIITFCHPECWGSWNAAKRLVGFGYKEVYWYPDGLEGWQTEREPVTVTPDPVWALAAPADQPK</sequence>
<evidence type="ECO:0000313" key="4">
    <source>
        <dbReference type="Proteomes" id="UP000236286"/>
    </source>
</evidence>
<evidence type="ECO:0000256" key="1">
    <source>
        <dbReference type="SAM" id="SignalP"/>
    </source>
</evidence>
<dbReference type="InterPro" id="IPR036873">
    <property type="entry name" value="Rhodanese-like_dom_sf"/>
</dbReference>
<dbReference type="Gene3D" id="3.40.250.10">
    <property type="entry name" value="Rhodanese-like domain"/>
    <property type="match status" value="1"/>
</dbReference>
<dbReference type="Pfam" id="PF00581">
    <property type="entry name" value="Rhodanese"/>
    <property type="match status" value="1"/>
</dbReference>
<dbReference type="RefSeq" id="WP_102841728.1">
    <property type="nucleotide sequence ID" value="NZ_PDZR01000001.1"/>
</dbReference>
<dbReference type="Proteomes" id="UP000236286">
    <property type="component" value="Unassembled WGS sequence"/>
</dbReference>
<dbReference type="SUPFAM" id="SSF52821">
    <property type="entry name" value="Rhodanese/Cell cycle control phosphatase"/>
    <property type="match status" value="1"/>
</dbReference>
<gene>
    <name evidence="3" type="ORF">CR492_00250</name>
</gene>
<proteinExistence type="predicted"/>
<dbReference type="OrthoDB" id="176845at2"/>
<evidence type="ECO:0000313" key="3">
    <source>
        <dbReference type="EMBL" id="PNG27419.1"/>
    </source>
</evidence>
<dbReference type="InterPro" id="IPR022376">
    <property type="entry name" value="PQQ_CXXCW"/>
</dbReference>
<feature type="signal peptide" evidence="1">
    <location>
        <begin position="1"/>
        <end position="21"/>
    </location>
</feature>
<dbReference type="InterPro" id="IPR001763">
    <property type="entry name" value="Rhodanese-like_dom"/>
</dbReference>
<organism evidence="3 4">
    <name type="scientific">Methylocella silvestris</name>
    <dbReference type="NCBI Taxonomy" id="199596"/>
    <lineage>
        <taxon>Bacteria</taxon>
        <taxon>Pseudomonadati</taxon>
        <taxon>Pseudomonadota</taxon>
        <taxon>Alphaproteobacteria</taxon>
        <taxon>Hyphomicrobiales</taxon>
        <taxon>Beijerinckiaceae</taxon>
        <taxon>Methylocella</taxon>
    </lineage>
</organism>
<feature type="domain" description="Rhodanese" evidence="2">
    <location>
        <begin position="101"/>
        <end position="184"/>
    </location>
</feature>
<evidence type="ECO:0000259" key="2">
    <source>
        <dbReference type="PROSITE" id="PS50206"/>
    </source>
</evidence>
<dbReference type="PROSITE" id="PS50206">
    <property type="entry name" value="RHODANESE_3"/>
    <property type="match status" value="1"/>
</dbReference>
<accession>A0A2J7TKY1</accession>
<comment type="caution">
    <text evidence="3">The sequence shown here is derived from an EMBL/GenBank/DDBJ whole genome shotgun (WGS) entry which is preliminary data.</text>
</comment>
<dbReference type="NCBIfam" id="TIGR03865">
    <property type="entry name" value="PQQ_CXXCW"/>
    <property type="match status" value="1"/>
</dbReference>
<dbReference type="EMBL" id="PDZR01000001">
    <property type="protein sequence ID" value="PNG27419.1"/>
    <property type="molecule type" value="Genomic_DNA"/>
</dbReference>
<feature type="chain" id="PRO_5014423111" evidence="1">
    <location>
        <begin position="22"/>
        <end position="200"/>
    </location>
</feature>
<name>A0A2J7TKY1_METSI</name>
<keyword evidence="1" id="KW-0732">Signal</keyword>
<dbReference type="AlphaFoldDB" id="A0A2J7TKY1"/>